<reference evidence="1 2" key="1">
    <citation type="journal article" date="2023" name="Sci. Data">
        <title>Genome assembly of the Korean intertidal mud-creeper Batillaria attramentaria.</title>
        <authorList>
            <person name="Patra A.K."/>
            <person name="Ho P.T."/>
            <person name="Jun S."/>
            <person name="Lee S.J."/>
            <person name="Kim Y."/>
            <person name="Won Y.J."/>
        </authorList>
    </citation>
    <scope>NUCLEOTIDE SEQUENCE [LARGE SCALE GENOMIC DNA]</scope>
    <source>
        <strain evidence="1">Wonlab-2016</strain>
    </source>
</reference>
<accession>A0ABD0LLI9</accession>
<evidence type="ECO:0008006" key="3">
    <source>
        <dbReference type="Google" id="ProtNLM"/>
    </source>
</evidence>
<evidence type="ECO:0000313" key="1">
    <source>
        <dbReference type="EMBL" id="KAK7500190.1"/>
    </source>
</evidence>
<sequence length="124" mass="13436">MCILQLGIVGGVGFSGSTVVCKPEGFVSLTGPPIALVLRGAPSSRGQVFAVAGGWGRPFCFAWPSHGTPVGRRERALVARRRCLFLNKTLPLKPSARIVRVLTFPNFLDKDQDCSFLHRCGRLL</sequence>
<protein>
    <recommendedName>
        <fullName evidence="3">Secreted protein</fullName>
    </recommendedName>
</protein>
<gene>
    <name evidence="1" type="ORF">BaRGS_00008737</name>
</gene>
<proteinExistence type="predicted"/>
<organism evidence="1 2">
    <name type="scientific">Batillaria attramentaria</name>
    <dbReference type="NCBI Taxonomy" id="370345"/>
    <lineage>
        <taxon>Eukaryota</taxon>
        <taxon>Metazoa</taxon>
        <taxon>Spiralia</taxon>
        <taxon>Lophotrochozoa</taxon>
        <taxon>Mollusca</taxon>
        <taxon>Gastropoda</taxon>
        <taxon>Caenogastropoda</taxon>
        <taxon>Sorbeoconcha</taxon>
        <taxon>Cerithioidea</taxon>
        <taxon>Batillariidae</taxon>
        <taxon>Batillaria</taxon>
    </lineage>
</organism>
<name>A0ABD0LLI9_9CAEN</name>
<dbReference type="AlphaFoldDB" id="A0ABD0LLI9"/>
<comment type="caution">
    <text evidence="1">The sequence shown here is derived from an EMBL/GenBank/DDBJ whole genome shotgun (WGS) entry which is preliminary data.</text>
</comment>
<dbReference type="Proteomes" id="UP001519460">
    <property type="component" value="Unassembled WGS sequence"/>
</dbReference>
<dbReference type="EMBL" id="JACVVK020000039">
    <property type="protein sequence ID" value="KAK7500190.1"/>
    <property type="molecule type" value="Genomic_DNA"/>
</dbReference>
<keyword evidence="2" id="KW-1185">Reference proteome</keyword>
<evidence type="ECO:0000313" key="2">
    <source>
        <dbReference type="Proteomes" id="UP001519460"/>
    </source>
</evidence>